<dbReference type="InterPro" id="IPR045864">
    <property type="entry name" value="aa-tRNA-synth_II/BPL/LPL"/>
</dbReference>
<protein>
    <submittedName>
        <fullName evidence="3">Biotin--[acetyl-CoA-carboxylase] ligase</fullName>
        <ecNumber evidence="3">6.3.4.15</ecNumber>
    </submittedName>
</protein>
<name>A0A650EK79_9HELI</name>
<feature type="domain" description="BPL/LPL catalytic" evidence="2">
    <location>
        <begin position="1"/>
        <end position="186"/>
    </location>
</feature>
<reference evidence="3" key="1">
    <citation type="journal article" date="2020" name="J. ISSAAS">
        <title>Lactobacilli and other gastrointestinal microbiota of Peromyscus leucopus, reservoir host for agents of Lyme disease and other zoonoses in North America.</title>
        <authorList>
            <person name="Milovic A."/>
            <person name="Bassam K."/>
            <person name="Shao H."/>
            <person name="Chatzistamou I."/>
            <person name="Tufts D.M."/>
            <person name="Diuk-Wasser M."/>
            <person name="Barbour A.G."/>
        </authorList>
    </citation>
    <scope>NUCLEOTIDE SEQUENCE</scope>
    <source>
        <strain evidence="3">LL4</strain>
    </source>
</reference>
<dbReference type="Gene3D" id="3.30.930.10">
    <property type="entry name" value="Bira Bifunctional Protein, Domain 2"/>
    <property type="match status" value="1"/>
</dbReference>
<sequence>MLRIYTFDTLPSTQTYAIEQIKSNALTPPFCILAKHQSDAIGSRGNKWDQVAKALTFSFAMNIETLPQDLPVESSSIFFGFIFQQSLANLGSQVWLKWPNDLYIGENKVGGILTQKVQNILVCGIGINLYSNKHCPYGILEEEVSQKIQPQAFLEEYIKNIKKNTSWKQIFSIYKLEFYRNNTFTFHFQGQRVCLRDTSLNDDGSLNFNGQRIYSLR</sequence>
<dbReference type="InterPro" id="IPR004408">
    <property type="entry name" value="Biotin_CoA_COase_ligase"/>
</dbReference>
<evidence type="ECO:0000256" key="1">
    <source>
        <dbReference type="ARBA" id="ARBA00022598"/>
    </source>
</evidence>
<evidence type="ECO:0000313" key="3">
    <source>
        <dbReference type="EMBL" id="QGT50033.1"/>
    </source>
</evidence>
<keyword evidence="1 3" id="KW-0436">Ligase</keyword>
<dbReference type="AlphaFoldDB" id="A0A650EK79"/>
<dbReference type="PANTHER" id="PTHR12835:SF5">
    <property type="entry name" value="BIOTIN--PROTEIN LIGASE"/>
    <property type="match status" value="1"/>
</dbReference>
<dbReference type="NCBIfam" id="NF006294">
    <property type="entry name" value="PRK08477.1"/>
    <property type="match status" value="1"/>
</dbReference>
<dbReference type="SUPFAM" id="SSF55681">
    <property type="entry name" value="Class II aaRS and biotin synthetases"/>
    <property type="match status" value="1"/>
</dbReference>
<dbReference type="GO" id="GO:0004077">
    <property type="term" value="F:biotin--[biotin carboxyl-carrier protein] ligase activity"/>
    <property type="evidence" value="ECO:0007669"/>
    <property type="project" value="UniProtKB-EC"/>
</dbReference>
<dbReference type="NCBIfam" id="TIGR00121">
    <property type="entry name" value="birA_ligase"/>
    <property type="match status" value="1"/>
</dbReference>
<accession>A0A650EK79</accession>
<gene>
    <name evidence="3" type="ORF">Helico4rc_1530</name>
</gene>
<organism evidence="3">
    <name type="scientific">uncultured Helicobacter sp</name>
    <dbReference type="NCBI Taxonomy" id="175537"/>
    <lineage>
        <taxon>Bacteria</taxon>
        <taxon>Pseudomonadati</taxon>
        <taxon>Campylobacterota</taxon>
        <taxon>Epsilonproteobacteria</taxon>
        <taxon>Campylobacterales</taxon>
        <taxon>Helicobacteraceae</taxon>
        <taxon>Helicobacter</taxon>
        <taxon>environmental samples</taxon>
    </lineage>
</organism>
<dbReference type="PANTHER" id="PTHR12835">
    <property type="entry name" value="BIOTIN PROTEIN LIGASE"/>
    <property type="match status" value="1"/>
</dbReference>
<dbReference type="EMBL" id="MN577567">
    <property type="protein sequence ID" value="QGT50033.1"/>
    <property type="molecule type" value="Genomic_DNA"/>
</dbReference>
<dbReference type="InterPro" id="IPR004143">
    <property type="entry name" value="BPL_LPL_catalytic"/>
</dbReference>
<dbReference type="Pfam" id="PF03099">
    <property type="entry name" value="BPL_LplA_LipB"/>
    <property type="match status" value="1"/>
</dbReference>
<dbReference type="EC" id="6.3.4.15" evidence="3"/>
<evidence type="ECO:0000259" key="2">
    <source>
        <dbReference type="PROSITE" id="PS51733"/>
    </source>
</evidence>
<dbReference type="PROSITE" id="PS51733">
    <property type="entry name" value="BPL_LPL_CATALYTIC"/>
    <property type="match status" value="1"/>
</dbReference>
<proteinExistence type="predicted"/>
<dbReference type="GO" id="GO:0005737">
    <property type="term" value="C:cytoplasm"/>
    <property type="evidence" value="ECO:0007669"/>
    <property type="project" value="TreeGrafter"/>
</dbReference>